<comment type="caution">
    <text evidence="3">The sequence shown here is derived from an EMBL/GenBank/DDBJ whole genome shotgun (WGS) entry which is preliminary data.</text>
</comment>
<dbReference type="Proteomes" id="UP000644548">
    <property type="component" value="Unassembled WGS sequence"/>
</dbReference>
<dbReference type="Gene3D" id="3.30.70.270">
    <property type="match status" value="1"/>
</dbReference>
<dbReference type="InterPro" id="IPR000160">
    <property type="entry name" value="GGDEF_dom"/>
</dbReference>
<dbReference type="SMART" id="SM00267">
    <property type="entry name" value="GGDEF"/>
    <property type="match status" value="1"/>
</dbReference>
<feature type="coiled-coil region" evidence="1">
    <location>
        <begin position="141"/>
        <end position="168"/>
    </location>
</feature>
<dbReference type="PANTHER" id="PTHR45138">
    <property type="entry name" value="REGULATORY COMPONENTS OF SENSORY TRANSDUCTION SYSTEM"/>
    <property type="match status" value="1"/>
</dbReference>
<keyword evidence="4" id="KW-1185">Reference proteome</keyword>
<dbReference type="PROSITE" id="PS50887">
    <property type="entry name" value="GGDEF"/>
    <property type="match status" value="1"/>
</dbReference>
<dbReference type="Gene3D" id="1.25.40.10">
    <property type="entry name" value="Tetratricopeptide repeat domain"/>
    <property type="match status" value="1"/>
</dbReference>
<evidence type="ECO:0000256" key="1">
    <source>
        <dbReference type="SAM" id="Coils"/>
    </source>
</evidence>
<evidence type="ECO:0000313" key="4">
    <source>
        <dbReference type="Proteomes" id="UP000644548"/>
    </source>
</evidence>
<dbReference type="SUPFAM" id="SSF48452">
    <property type="entry name" value="TPR-like"/>
    <property type="match status" value="1"/>
</dbReference>
<evidence type="ECO:0000259" key="2">
    <source>
        <dbReference type="PROSITE" id="PS50887"/>
    </source>
</evidence>
<proteinExistence type="predicted"/>
<dbReference type="Pfam" id="PF00990">
    <property type="entry name" value="GGDEF"/>
    <property type="match status" value="1"/>
</dbReference>
<dbReference type="InterPro" id="IPR029787">
    <property type="entry name" value="Nucleotide_cyclase"/>
</dbReference>
<reference evidence="4" key="1">
    <citation type="journal article" date="2019" name="Int. J. Syst. Evol. Microbiol.">
        <title>The Global Catalogue of Microorganisms (GCM) 10K type strain sequencing project: providing services to taxonomists for standard genome sequencing and annotation.</title>
        <authorList>
            <consortium name="The Broad Institute Genomics Platform"/>
            <consortium name="The Broad Institute Genome Sequencing Center for Infectious Disease"/>
            <person name="Wu L."/>
            <person name="Ma J."/>
        </authorList>
    </citation>
    <scope>NUCLEOTIDE SEQUENCE [LARGE SCALE GENOMIC DNA]</scope>
    <source>
        <strain evidence="4">JCM 31405</strain>
    </source>
</reference>
<dbReference type="SUPFAM" id="SSF55073">
    <property type="entry name" value="Nucleotide cyclase"/>
    <property type="match status" value="1"/>
</dbReference>
<dbReference type="NCBIfam" id="TIGR00254">
    <property type="entry name" value="GGDEF"/>
    <property type="match status" value="1"/>
</dbReference>
<organism evidence="3 4">
    <name type="scientific">Deinococcus sedimenti</name>
    <dbReference type="NCBI Taxonomy" id="1867090"/>
    <lineage>
        <taxon>Bacteria</taxon>
        <taxon>Thermotogati</taxon>
        <taxon>Deinococcota</taxon>
        <taxon>Deinococci</taxon>
        <taxon>Deinococcales</taxon>
        <taxon>Deinococcaceae</taxon>
        <taxon>Deinococcus</taxon>
    </lineage>
</organism>
<dbReference type="CDD" id="cd01949">
    <property type="entry name" value="GGDEF"/>
    <property type="match status" value="1"/>
</dbReference>
<dbReference type="PANTHER" id="PTHR45138:SF9">
    <property type="entry name" value="DIGUANYLATE CYCLASE DGCM-RELATED"/>
    <property type="match status" value="1"/>
</dbReference>
<dbReference type="EMBL" id="BMQN01000009">
    <property type="protein sequence ID" value="GGS01370.1"/>
    <property type="molecule type" value="Genomic_DNA"/>
</dbReference>
<dbReference type="InterPro" id="IPR011990">
    <property type="entry name" value="TPR-like_helical_dom_sf"/>
</dbReference>
<sequence>MDLGDPALAMTHALACLEAARSTTDLSLQARAHVTIALVMGDVHDDVGAATHFREAEGLARSARDARGVAVVNVNAAHYDMERAHFASSTLRLLTLLRSPYASALHFDALRLGLDQVFHINFTRGAASALLGVGVDEGELQQQLEARRDEVQAQLTESQAALQRLRRGEGRLANTRWQPDVLEALLVYARFVGDVAQAQALADEWVQLATDWNVPAQVGRARLGRAALWAQTGRWPQVREDAGRAAQLFGDEHPSRALAAQQLLAQAHAAQGQWQAAFEVQQALSTQADRIYRAFMQQSARLRVIERQAIEAEVRAVAFAEAALRDPLTGIPNRAGAKRRLDHLCAAARRGRSGAVALLDIDHFKSVNDRFGHAVGDEVLRRVAGTVTRAIREVDQLARYGGEEFLLLLEGLQLPEARRACQRVGQLITEIDWSDVAPGLRVTASIGVAMIEAGLNQEQVLRQADDAMYAAKAAGRNTVRVAGLPTHSVD</sequence>
<protein>
    <recommendedName>
        <fullName evidence="2">GGDEF domain-containing protein</fullName>
    </recommendedName>
</protein>
<feature type="domain" description="GGDEF" evidence="2">
    <location>
        <begin position="352"/>
        <end position="484"/>
    </location>
</feature>
<dbReference type="InterPro" id="IPR043128">
    <property type="entry name" value="Rev_trsase/Diguanyl_cyclase"/>
</dbReference>
<evidence type="ECO:0000313" key="3">
    <source>
        <dbReference type="EMBL" id="GGS01370.1"/>
    </source>
</evidence>
<accession>A0ABQ2S646</accession>
<keyword evidence="1" id="KW-0175">Coiled coil</keyword>
<dbReference type="InterPro" id="IPR050469">
    <property type="entry name" value="Diguanylate_Cyclase"/>
</dbReference>
<name>A0ABQ2S646_9DEIO</name>
<gene>
    <name evidence="3" type="ORF">GCM10008960_30060</name>
</gene>